<accession>A0A6A7C6M7</accession>
<feature type="region of interest" description="Disordered" evidence="1">
    <location>
        <begin position="67"/>
        <end position="114"/>
    </location>
</feature>
<evidence type="ECO:0000313" key="2">
    <source>
        <dbReference type="EMBL" id="KAF2863134.1"/>
    </source>
</evidence>
<keyword evidence="3" id="KW-1185">Reference proteome</keyword>
<dbReference type="AlphaFoldDB" id="A0A6A7C6M7"/>
<name>A0A6A7C6M7_9PEZI</name>
<evidence type="ECO:0000313" key="3">
    <source>
        <dbReference type="Proteomes" id="UP000799421"/>
    </source>
</evidence>
<dbReference type="EMBL" id="MU005962">
    <property type="protein sequence ID" value="KAF2863134.1"/>
    <property type="molecule type" value="Genomic_DNA"/>
</dbReference>
<feature type="compositionally biased region" description="Basic residues" evidence="1">
    <location>
        <begin position="105"/>
        <end position="114"/>
    </location>
</feature>
<sequence>MATTIILAEIGTAPWAIIGQERKTAQQAWFIALLGALCLAGGLAVQAGDGQVSECRANHGHVAPHAVGELHGHRAPSNDLKLPRRSTSVPRSFEPLQVGFDRNPFPRHGHATTL</sequence>
<protein>
    <submittedName>
        <fullName evidence="2">Uncharacterized protein</fullName>
    </submittedName>
</protein>
<reference evidence="2" key="1">
    <citation type="journal article" date="2020" name="Stud. Mycol.">
        <title>101 Dothideomycetes genomes: a test case for predicting lifestyles and emergence of pathogens.</title>
        <authorList>
            <person name="Haridas S."/>
            <person name="Albert R."/>
            <person name="Binder M."/>
            <person name="Bloem J."/>
            <person name="Labutti K."/>
            <person name="Salamov A."/>
            <person name="Andreopoulos B."/>
            <person name="Baker S."/>
            <person name="Barry K."/>
            <person name="Bills G."/>
            <person name="Bluhm B."/>
            <person name="Cannon C."/>
            <person name="Castanera R."/>
            <person name="Culley D."/>
            <person name="Daum C."/>
            <person name="Ezra D."/>
            <person name="Gonzalez J."/>
            <person name="Henrissat B."/>
            <person name="Kuo A."/>
            <person name="Liang C."/>
            <person name="Lipzen A."/>
            <person name="Lutzoni F."/>
            <person name="Magnuson J."/>
            <person name="Mondo S."/>
            <person name="Nolan M."/>
            <person name="Ohm R."/>
            <person name="Pangilinan J."/>
            <person name="Park H.-J."/>
            <person name="Ramirez L."/>
            <person name="Alfaro M."/>
            <person name="Sun H."/>
            <person name="Tritt A."/>
            <person name="Yoshinaga Y."/>
            <person name="Zwiers L.-H."/>
            <person name="Turgeon B."/>
            <person name="Goodwin S."/>
            <person name="Spatafora J."/>
            <person name="Crous P."/>
            <person name="Grigoriev I."/>
        </authorList>
    </citation>
    <scope>NUCLEOTIDE SEQUENCE</scope>
    <source>
        <strain evidence="2">CBS 480.64</strain>
    </source>
</reference>
<evidence type="ECO:0000256" key="1">
    <source>
        <dbReference type="SAM" id="MobiDB-lite"/>
    </source>
</evidence>
<proteinExistence type="predicted"/>
<dbReference type="Proteomes" id="UP000799421">
    <property type="component" value="Unassembled WGS sequence"/>
</dbReference>
<gene>
    <name evidence="2" type="ORF">K470DRAFT_262265</name>
</gene>
<organism evidence="2 3">
    <name type="scientific">Piedraia hortae CBS 480.64</name>
    <dbReference type="NCBI Taxonomy" id="1314780"/>
    <lineage>
        <taxon>Eukaryota</taxon>
        <taxon>Fungi</taxon>
        <taxon>Dikarya</taxon>
        <taxon>Ascomycota</taxon>
        <taxon>Pezizomycotina</taxon>
        <taxon>Dothideomycetes</taxon>
        <taxon>Dothideomycetidae</taxon>
        <taxon>Capnodiales</taxon>
        <taxon>Piedraiaceae</taxon>
        <taxon>Piedraia</taxon>
    </lineage>
</organism>